<reference evidence="5 6" key="1">
    <citation type="submission" date="2011-02" db="EMBL/GenBank/DDBJ databases">
        <authorList>
            <person name="Nelson K.E."/>
            <person name="Sutton G."/>
            <person name="Torralba M."/>
            <person name="Durkin S."/>
            <person name="Harkins D."/>
            <person name="Montgomery R."/>
            <person name="Ziemer C."/>
            <person name="Klaassens E."/>
            <person name="Ocuiv P."/>
            <person name="Morrison M."/>
        </authorList>
    </citation>
    <scope>NUCLEOTIDE SEQUENCE [LARGE SCALE GENOMIC DNA]</scope>
    <source>
        <strain evidence="5 6">8</strain>
    </source>
</reference>
<evidence type="ECO:0000259" key="4">
    <source>
        <dbReference type="PROSITE" id="PS51677"/>
    </source>
</evidence>
<dbReference type="InterPro" id="IPR051398">
    <property type="entry name" value="Polysacch_Deacetylase"/>
</dbReference>
<sequence>MFKTIKLNKVMAAVLLTIAAAVGAGIKSTFAAPQQEEKHQKTDGIPVPIIMYHSITLDGDKCGEYVVSLDQIEADIEWLKQNSFTPVFVNDLIRFVNYNGELPDKPIILTFDDGCYNNYEYLIGLLKKEDFKATISVVGSYTLDASESGDMPSAAYSYLRWCDINEMRESGYYEFCNHSYDMHSLDDRRGILRKDGENDAEYQHALLTDIEGLQKLFDQNCAFKPNCFTYPYGFISPEAENIVKGLGFEASMGVEEMPNYIVKGDSECLFGLHRYNRSGFYKTDSFMKKLLKEYENG</sequence>
<comment type="caution">
    <text evidence="5">The sequence shown here is derived from an EMBL/GenBank/DDBJ whole genome shotgun (WGS) entry which is preliminary data.</text>
</comment>
<evidence type="ECO:0000313" key="5">
    <source>
        <dbReference type="EMBL" id="EGC01773.1"/>
    </source>
</evidence>
<dbReference type="PROSITE" id="PS51677">
    <property type="entry name" value="NODB"/>
    <property type="match status" value="1"/>
</dbReference>
<dbReference type="Gene3D" id="3.20.20.370">
    <property type="entry name" value="Glycoside hydrolase/deacetylase"/>
    <property type="match status" value="1"/>
</dbReference>
<feature type="signal peptide" evidence="3">
    <location>
        <begin position="1"/>
        <end position="31"/>
    </location>
</feature>
<dbReference type="InterPro" id="IPR002509">
    <property type="entry name" value="NODB_dom"/>
</dbReference>
<dbReference type="Proteomes" id="UP000004259">
    <property type="component" value="Unassembled WGS sequence"/>
</dbReference>
<dbReference type="AlphaFoldDB" id="E9SFX4"/>
<feature type="chain" id="PRO_5003247200" evidence="3">
    <location>
        <begin position="32"/>
        <end position="297"/>
    </location>
</feature>
<dbReference type="PANTHER" id="PTHR34216">
    <property type="match status" value="1"/>
</dbReference>
<evidence type="ECO:0000256" key="3">
    <source>
        <dbReference type="SAM" id="SignalP"/>
    </source>
</evidence>
<dbReference type="GO" id="GO:0016810">
    <property type="term" value="F:hydrolase activity, acting on carbon-nitrogen (but not peptide) bonds"/>
    <property type="evidence" value="ECO:0007669"/>
    <property type="project" value="InterPro"/>
</dbReference>
<dbReference type="GO" id="GO:0005576">
    <property type="term" value="C:extracellular region"/>
    <property type="evidence" value="ECO:0007669"/>
    <property type="project" value="UniProtKB-SubCell"/>
</dbReference>
<feature type="domain" description="NodB homology" evidence="4">
    <location>
        <begin position="105"/>
        <end position="297"/>
    </location>
</feature>
<comment type="subcellular location">
    <subcellularLocation>
        <location evidence="1">Secreted</location>
    </subcellularLocation>
</comment>
<proteinExistence type="predicted"/>
<name>E9SFX4_RUMAL</name>
<dbReference type="CDD" id="cd10918">
    <property type="entry name" value="CE4_NodB_like_5s_6s"/>
    <property type="match status" value="1"/>
</dbReference>
<dbReference type="GO" id="GO:0005975">
    <property type="term" value="P:carbohydrate metabolic process"/>
    <property type="evidence" value="ECO:0007669"/>
    <property type="project" value="InterPro"/>
</dbReference>
<organism evidence="5 6">
    <name type="scientific">Ruminococcus albus 8</name>
    <dbReference type="NCBI Taxonomy" id="246199"/>
    <lineage>
        <taxon>Bacteria</taxon>
        <taxon>Bacillati</taxon>
        <taxon>Bacillota</taxon>
        <taxon>Clostridia</taxon>
        <taxon>Eubacteriales</taxon>
        <taxon>Oscillospiraceae</taxon>
        <taxon>Ruminococcus</taxon>
    </lineage>
</organism>
<dbReference type="STRING" id="246199.CUS_7695"/>
<dbReference type="eggNOG" id="COG0726">
    <property type="taxonomic scope" value="Bacteria"/>
</dbReference>
<protein>
    <submittedName>
        <fullName evidence="5">Polysaccharide deacetylase</fullName>
    </submittedName>
</protein>
<evidence type="ECO:0000256" key="2">
    <source>
        <dbReference type="ARBA" id="ARBA00022729"/>
    </source>
</evidence>
<accession>E9SFX4</accession>
<dbReference type="EMBL" id="ADKM02000122">
    <property type="protein sequence ID" value="EGC01773.1"/>
    <property type="molecule type" value="Genomic_DNA"/>
</dbReference>
<keyword evidence="2 3" id="KW-0732">Signal</keyword>
<dbReference type="PANTHER" id="PTHR34216:SF3">
    <property type="entry name" value="POLY-BETA-1,6-N-ACETYL-D-GLUCOSAMINE N-DEACETYLASE"/>
    <property type="match status" value="1"/>
</dbReference>
<dbReference type="SUPFAM" id="SSF88713">
    <property type="entry name" value="Glycoside hydrolase/deacetylase"/>
    <property type="match status" value="1"/>
</dbReference>
<dbReference type="RefSeq" id="WP_002852047.1">
    <property type="nucleotide sequence ID" value="NZ_ADKM02000122.1"/>
</dbReference>
<dbReference type="Pfam" id="PF01522">
    <property type="entry name" value="Polysacc_deac_1"/>
    <property type="match status" value="1"/>
</dbReference>
<keyword evidence="6" id="KW-1185">Reference proteome</keyword>
<evidence type="ECO:0000313" key="6">
    <source>
        <dbReference type="Proteomes" id="UP000004259"/>
    </source>
</evidence>
<gene>
    <name evidence="5" type="ORF">CUS_7695</name>
</gene>
<dbReference type="OrthoDB" id="9778320at2"/>
<dbReference type="InterPro" id="IPR011330">
    <property type="entry name" value="Glyco_hydro/deAcase_b/a-brl"/>
</dbReference>
<evidence type="ECO:0000256" key="1">
    <source>
        <dbReference type="ARBA" id="ARBA00004613"/>
    </source>
</evidence>